<feature type="compositionally biased region" description="Basic and acidic residues" evidence="1">
    <location>
        <begin position="320"/>
        <end position="334"/>
    </location>
</feature>
<evidence type="ECO:0000313" key="4">
    <source>
        <dbReference type="Proteomes" id="UP000298663"/>
    </source>
</evidence>
<name>A0A4U5MF47_STECR</name>
<keyword evidence="2" id="KW-0472">Membrane</keyword>
<proteinExistence type="predicted"/>
<dbReference type="AlphaFoldDB" id="A0A4U5MF47"/>
<feature type="compositionally biased region" description="Low complexity" evidence="1">
    <location>
        <begin position="43"/>
        <end position="61"/>
    </location>
</feature>
<feature type="region of interest" description="Disordered" evidence="1">
    <location>
        <begin position="36"/>
        <end position="73"/>
    </location>
</feature>
<feature type="compositionally biased region" description="Basic and acidic residues" evidence="1">
    <location>
        <begin position="361"/>
        <end position="400"/>
    </location>
</feature>
<feature type="compositionally biased region" description="Polar residues" evidence="1">
    <location>
        <begin position="424"/>
        <end position="450"/>
    </location>
</feature>
<evidence type="ECO:0000256" key="1">
    <source>
        <dbReference type="SAM" id="MobiDB-lite"/>
    </source>
</evidence>
<accession>A0A4U5MF47</accession>
<feature type="region of interest" description="Disordered" evidence="1">
    <location>
        <begin position="320"/>
        <end position="497"/>
    </location>
</feature>
<keyword evidence="2" id="KW-1133">Transmembrane helix</keyword>
<reference evidence="3 4" key="2">
    <citation type="journal article" date="2019" name="G3 (Bethesda)">
        <title>Hybrid Assembly of the Genome of the Entomopathogenic Nematode Steinernema carpocapsae Identifies the X-Chromosome.</title>
        <authorList>
            <person name="Serra L."/>
            <person name="Macchietto M."/>
            <person name="Macias-Munoz A."/>
            <person name="McGill C.J."/>
            <person name="Rodriguez I.M."/>
            <person name="Rodriguez B."/>
            <person name="Murad R."/>
            <person name="Mortazavi A."/>
        </authorList>
    </citation>
    <scope>NUCLEOTIDE SEQUENCE [LARGE SCALE GENOMIC DNA]</scope>
    <source>
        <strain evidence="3 4">ALL</strain>
    </source>
</reference>
<comment type="caution">
    <text evidence="3">The sequence shown here is derived from an EMBL/GenBank/DDBJ whole genome shotgun (WGS) entry which is preliminary data.</text>
</comment>
<gene>
    <name evidence="3" type="ORF">L596_023920</name>
</gene>
<sequence length="513" mass="57319">MINASLSITDCPDAYPPPSTITFCYRSVFDNDNEGLKDEKESLSTTTTSSTSSSTTWSTKSSSDERWRSTKASSKEGWSTEAWSSEPLRNAVIIQCENKIVFNLEANLTGTVELKFNYSESLDTPHVTESLYFSDEKKPVFNFTLNFLASMYQAHQAHQIPLVFRRSIESNVTNAVVFDFVFFKSSELNDSCLVELTMQNVDPLGHRDGKWWIENDVNSSVHLDDMGIAQQVDDLLDQVGSRLKFDMKIDIRDLTNTVLHYGFWVIAGLTVAIVVILLVAGLFACLFCYWPRTRTVFVQGPEKIVYMRAPTEELVVTAVKEKESTEKPKETTEKKKTKKEPRSDNAFAEEEEKPKKRKKAKEKEKAKKKEKESPFVAKKKEQKTDDCSPAEKDKSEERLKGALPAAQETSGVDSAREPSGPRLTKTTETTHDPSTIDGNVSVANKPTGSAESGWDAGSKTGTVFSRVDDVELVPLPTNQDVESKTGTGNSKTTDFSTDIDFSECKTTTTHFKD</sequence>
<keyword evidence="2" id="KW-0812">Transmembrane</keyword>
<reference evidence="3 4" key="1">
    <citation type="journal article" date="2015" name="Genome Biol.">
        <title>Comparative genomics of Steinernema reveals deeply conserved gene regulatory networks.</title>
        <authorList>
            <person name="Dillman A.R."/>
            <person name="Macchietto M."/>
            <person name="Porter C.F."/>
            <person name="Rogers A."/>
            <person name="Williams B."/>
            <person name="Antoshechkin I."/>
            <person name="Lee M.M."/>
            <person name="Goodwin Z."/>
            <person name="Lu X."/>
            <person name="Lewis E.E."/>
            <person name="Goodrich-Blair H."/>
            <person name="Stock S.P."/>
            <person name="Adams B.J."/>
            <person name="Sternberg P.W."/>
            <person name="Mortazavi A."/>
        </authorList>
    </citation>
    <scope>NUCLEOTIDE SEQUENCE [LARGE SCALE GENOMIC DNA]</scope>
    <source>
        <strain evidence="3 4">ALL</strain>
    </source>
</reference>
<protein>
    <submittedName>
        <fullName evidence="3">Uncharacterized protein</fullName>
    </submittedName>
</protein>
<dbReference type="EMBL" id="AZBU02000008">
    <property type="protein sequence ID" value="TKR67829.1"/>
    <property type="molecule type" value="Genomic_DNA"/>
</dbReference>
<organism evidence="3 4">
    <name type="scientific">Steinernema carpocapsae</name>
    <name type="common">Entomopathogenic nematode</name>
    <dbReference type="NCBI Taxonomy" id="34508"/>
    <lineage>
        <taxon>Eukaryota</taxon>
        <taxon>Metazoa</taxon>
        <taxon>Ecdysozoa</taxon>
        <taxon>Nematoda</taxon>
        <taxon>Chromadorea</taxon>
        <taxon>Rhabditida</taxon>
        <taxon>Tylenchina</taxon>
        <taxon>Panagrolaimomorpha</taxon>
        <taxon>Strongyloidoidea</taxon>
        <taxon>Steinernematidae</taxon>
        <taxon>Steinernema</taxon>
    </lineage>
</organism>
<keyword evidence="4" id="KW-1185">Reference proteome</keyword>
<feature type="compositionally biased region" description="Polar residues" evidence="1">
    <location>
        <begin position="476"/>
        <end position="496"/>
    </location>
</feature>
<evidence type="ECO:0000313" key="3">
    <source>
        <dbReference type="EMBL" id="TKR67829.1"/>
    </source>
</evidence>
<feature type="transmembrane region" description="Helical" evidence="2">
    <location>
        <begin position="261"/>
        <end position="290"/>
    </location>
</feature>
<evidence type="ECO:0000256" key="2">
    <source>
        <dbReference type="SAM" id="Phobius"/>
    </source>
</evidence>
<dbReference type="Proteomes" id="UP000298663">
    <property type="component" value="Unassembled WGS sequence"/>
</dbReference>